<protein>
    <submittedName>
        <fullName evidence="2">Uncharacterized protein</fullName>
    </submittedName>
</protein>
<reference evidence="2" key="1">
    <citation type="submission" date="2023-08" db="EMBL/GenBank/DDBJ databases">
        <title>A de novo genome assembly of Solanum verrucosum Schlechtendal, a Mexican diploid species geographically isolated from the other diploid A-genome species in potato relatives.</title>
        <authorList>
            <person name="Hosaka K."/>
        </authorList>
    </citation>
    <scope>NUCLEOTIDE SEQUENCE</scope>
    <source>
        <tissue evidence="2">Young leaves</tissue>
    </source>
</reference>
<proteinExistence type="predicted"/>
<sequence length="95" mass="10679">MSQLLAQVEPKLFEKSEDEYAISSRADNDKDLAFGTQSGKITVGTEKVNDETNNCKEEKDIVKEKRSIQSLGNDMPKEGEEIPKQSTTEELQKTK</sequence>
<keyword evidence="3" id="KW-1185">Reference proteome</keyword>
<dbReference type="AlphaFoldDB" id="A0AAF0U9E3"/>
<name>A0AAF0U9E3_SOLVR</name>
<gene>
    <name evidence="2" type="ORF">MTR67_035004</name>
</gene>
<dbReference type="Proteomes" id="UP001234989">
    <property type="component" value="Chromosome 8"/>
</dbReference>
<dbReference type="EMBL" id="CP133619">
    <property type="protein sequence ID" value="WMV41619.1"/>
    <property type="molecule type" value="Genomic_DNA"/>
</dbReference>
<evidence type="ECO:0000256" key="1">
    <source>
        <dbReference type="SAM" id="MobiDB-lite"/>
    </source>
</evidence>
<feature type="region of interest" description="Disordered" evidence="1">
    <location>
        <begin position="52"/>
        <end position="95"/>
    </location>
</feature>
<organism evidence="2 3">
    <name type="scientific">Solanum verrucosum</name>
    <dbReference type="NCBI Taxonomy" id="315347"/>
    <lineage>
        <taxon>Eukaryota</taxon>
        <taxon>Viridiplantae</taxon>
        <taxon>Streptophyta</taxon>
        <taxon>Embryophyta</taxon>
        <taxon>Tracheophyta</taxon>
        <taxon>Spermatophyta</taxon>
        <taxon>Magnoliopsida</taxon>
        <taxon>eudicotyledons</taxon>
        <taxon>Gunneridae</taxon>
        <taxon>Pentapetalae</taxon>
        <taxon>asterids</taxon>
        <taxon>lamiids</taxon>
        <taxon>Solanales</taxon>
        <taxon>Solanaceae</taxon>
        <taxon>Solanoideae</taxon>
        <taxon>Solaneae</taxon>
        <taxon>Solanum</taxon>
    </lineage>
</organism>
<evidence type="ECO:0000313" key="2">
    <source>
        <dbReference type="EMBL" id="WMV41619.1"/>
    </source>
</evidence>
<evidence type="ECO:0000313" key="3">
    <source>
        <dbReference type="Proteomes" id="UP001234989"/>
    </source>
</evidence>
<accession>A0AAF0U9E3</accession>
<feature type="compositionally biased region" description="Basic and acidic residues" evidence="1">
    <location>
        <begin position="52"/>
        <end position="67"/>
    </location>
</feature>